<dbReference type="HOGENOM" id="CLU_1429878_0_0_1"/>
<dbReference type="InterPro" id="IPR026960">
    <property type="entry name" value="RVT-Znf"/>
</dbReference>
<accession>A0A0D3B7Y3</accession>
<reference evidence="2" key="2">
    <citation type="submission" date="2015-03" db="UniProtKB">
        <authorList>
            <consortium name="EnsemblPlants"/>
        </authorList>
    </citation>
    <scope>IDENTIFICATION</scope>
</reference>
<dbReference type="eggNOG" id="KOG1075">
    <property type="taxonomic scope" value="Eukaryota"/>
</dbReference>
<organism evidence="2 3">
    <name type="scientific">Brassica oleracea var. oleracea</name>
    <dbReference type="NCBI Taxonomy" id="109376"/>
    <lineage>
        <taxon>Eukaryota</taxon>
        <taxon>Viridiplantae</taxon>
        <taxon>Streptophyta</taxon>
        <taxon>Embryophyta</taxon>
        <taxon>Tracheophyta</taxon>
        <taxon>Spermatophyta</taxon>
        <taxon>Magnoliopsida</taxon>
        <taxon>eudicotyledons</taxon>
        <taxon>Gunneridae</taxon>
        <taxon>Pentapetalae</taxon>
        <taxon>rosids</taxon>
        <taxon>malvids</taxon>
        <taxon>Brassicales</taxon>
        <taxon>Brassicaceae</taxon>
        <taxon>Brassiceae</taxon>
        <taxon>Brassica</taxon>
    </lineage>
</organism>
<dbReference type="Gramene" id="Bo3g044550.1">
    <property type="protein sequence ID" value="Bo3g044550.1"/>
    <property type="gene ID" value="Bo3g044550"/>
</dbReference>
<evidence type="ECO:0000259" key="1">
    <source>
        <dbReference type="Pfam" id="PF13966"/>
    </source>
</evidence>
<proteinExistence type="predicted"/>
<name>A0A0D3B7Y3_BRAOL</name>
<sequence>MVGSLVNNGRWRLPPARSEEQLQLQTFLTTIDLTEEEDNYEWELGGAQTSRDSTGEVYTYLRPTLPKVSWEAVVWTKRGVPRHNFHLWLVVQDRIPTRDKLLRWRLQVDPLCLLCNGANESRDHLYKDCPFSFDLWTQLATRLRLQPLRSCGGTLNQMIALLKDKPLTRMKSSGSNLVSPPGSIHSYTWA</sequence>
<evidence type="ECO:0000313" key="2">
    <source>
        <dbReference type="EnsemblPlants" id="Bo3g044550.1"/>
    </source>
</evidence>
<dbReference type="Pfam" id="PF13966">
    <property type="entry name" value="zf-RVT"/>
    <property type="match status" value="1"/>
</dbReference>
<dbReference type="Proteomes" id="UP000032141">
    <property type="component" value="Chromosome C3"/>
</dbReference>
<keyword evidence="3" id="KW-1185">Reference proteome</keyword>
<dbReference type="OMA" id="HEPENIV"/>
<reference evidence="2 3" key="1">
    <citation type="journal article" date="2014" name="Genome Biol.">
        <title>Transcriptome and methylome profiling reveals relics of genome dominance in the mesopolyploid Brassica oleracea.</title>
        <authorList>
            <person name="Parkin I.A."/>
            <person name="Koh C."/>
            <person name="Tang H."/>
            <person name="Robinson S.J."/>
            <person name="Kagale S."/>
            <person name="Clarke W.E."/>
            <person name="Town C.D."/>
            <person name="Nixon J."/>
            <person name="Krishnakumar V."/>
            <person name="Bidwell S.L."/>
            <person name="Denoeud F."/>
            <person name="Belcram H."/>
            <person name="Links M.G."/>
            <person name="Just J."/>
            <person name="Clarke C."/>
            <person name="Bender T."/>
            <person name="Huebert T."/>
            <person name="Mason A.S."/>
            <person name="Pires J.C."/>
            <person name="Barker G."/>
            <person name="Moore J."/>
            <person name="Walley P.G."/>
            <person name="Manoli S."/>
            <person name="Batley J."/>
            <person name="Edwards D."/>
            <person name="Nelson M.N."/>
            <person name="Wang X."/>
            <person name="Paterson A.H."/>
            <person name="King G."/>
            <person name="Bancroft I."/>
            <person name="Chalhoub B."/>
            <person name="Sharpe A.G."/>
        </authorList>
    </citation>
    <scope>NUCLEOTIDE SEQUENCE</scope>
    <source>
        <strain evidence="2 3">cv. TO1000</strain>
    </source>
</reference>
<feature type="domain" description="Reverse transcriptase zinc-binding" evidence="1">
    <location>
        <begin position="53"/>
        <end position="136"/>
    </location>
</feature>
<dbReference type="EnsemblPlants" id="Bo3g044550.1">
    <property type="protein sequence ID" value="Bo3g044550.1"/>
    <property type="gene ID" value="Bo3g044550"/>
</dbReference>
<evidence type="ECO:0000313" key="3">
    <source>
        <dbReference type="Proteomes" id="UP000032141"/>
    </source>
</evidence>
<dbReference type="AlphaFoldDB" id="A0A0D3B7Y3"/>
<protein>
    <recommendedName>
        <fullName evidence="1">Reverse transcriptase zinc-binding domain-containing protein</fullName>
    </recommendedName>
</protein>